<comment type="similarity">
    <text evidence="2">Belongs to the CRISP family.</text>
</comment>
<dbReference type="PRINTS" id="PR00837">
    <property type="entry name" value="V5TPXLIKE"/>
</dbReference>
<dbReference type="AlphaFoldDB" id="I1H3S6"/>
<dbReference type="InterPro" id="IPR018244">
    <property type="entry name" value="Allrgn_V5/Tpx1_CS"/>
</dbReference>
<keyword evidence="4" id="KW-0611">Plant defense</keyword>
<evidence type="ECO:0000259" key="9">
    <source>
        <dbReference type="SMART" id="SM00198"/>
    </source>
</evidence>
<dbReference type="FunFam" id="3.40.33.10:FF:000009">
    <property type="entry name" value="Pathogenesis-related protein 1"/>
    <property type="match status" value="1"/>
</dbReference>
<evidence type="ECO:0000313" key="11">
    <source>
        <dbReference type="EnsemblPlants" id="KQK20924"/>
    </source>
</evidence>
<feature type="domain" description="SCP" evidence="9">
    <location>
        <begin position="28"/>
        <end position="160"/>
    </location>
</feature>
<dbReference type="FunCoup" id="I1H3S6">
    <property type="interactions" value="928"/>
</dbReference>
<dbReference type="EnsemblPlants" id="KQK20924">
    <property type="protein sequence ID" value="KQK20924"/>
    <property type="gene ID" value="BRADI_1g57590v3"/>
</dbReference>
<proteinExistence type="inferred from homology"/>
<dbReference type="Proteomes" id="UP000008810">
    <property type="component" value="Chromosome 1"/>
</dbReference>
<dbReference type="eggNOG" id="KOG3017">
    <property type="taxonomic scope" value="Eukaryota"/>
</dbReference>
<dbReference type="SMART" id="SM00198">
    <property type="entry name" value="SCP"/>
    <property type="match status" value="1"/>
</dbReference>
<evidence type="ECO:0000256" key="7">
    <source>
        <dbReference type="ARBA" id="ARBA00023283"/>
    </source>
</evidence>
<dbReference type="InterPro" id="IPR035940">
    <property type="entry name" value="CAP_sf"/>
</dbReference>
<gene>
    <name evidence="10" type="ORF">BRADI_1g57590v3</name>
</gene>
<evidence type="ECO:0000313" key="10">
    <source>
        <dbReference type="EMBL" id="KQK20924.1"/>
    </source>
</evidence>
<reference evidence="10 11" key="1">
    <citation type="journal article" date="2010" name="Nature">
        <title>Genome sequencing and analysis of the model grass Brachypodium distachyon.</title>
        <authorList>
            <consortium name="International Brachypodium Initiative"/>
        </authorList>
    </citation>
    <scope>NUCLEOTIDE SEQUENCE [LARGE SCALE GENOMIC DNA]</scope>
    <source>
        <strain evidence="10 11">Bd21</strain>
    </source>
</reference>
<evidence type="ECO:0000313" key="12">
    <source>
        <dbReference type="Proteomes" id="UP000008810"/>
    </source>
</evidence>
<evidence type="ECO:0000256" key="6">
    <source>
        <dbReference type="ARBA" id="ARBA00023265"/>
    </source>
</evidence>
<dbReference type="PROSITE" id="PS01009">
    <property type="entry name" value="CRISP_1"/>
    <property type="match status" value="1"/>
</dbReference>
<evidence type="ECO:0000256" key="5">
    <source>
        <dbReference type="ARBA" id="ARBA00023157"/>
    </source>
</evidence>
<dbReference type="PANTHER" id="PTHR10334">
    <property type="entry name" value="CYSTEINE-RICH SECRETORY PROTEIN-RELATED"/>
    <property type="match status" value="1"/>
</dbReference>
<dbReference type="PROSITE" id="PS01010">
    <property type="entry name" value="CRISP_2"/>
    <property type="match status" value="1"/>
</dbReference>
<comment type="function">
    <text evidence="1">Probably involved in the defense reaction of plants against pathogens.</text>
</comment>
<feature type="signal peptide" evidence="8">
    <location>
        <begin position="1"/>
        <end position="26"/>
    </location>
</feature>
<dbReference type="GO" id="GO:0005615">
    <property type="term" value="C:extracellular space"/>
    <property type="evidence" value="ECO:0000318"/>
    <property type="project" value="GO_Central"/>
</dbReference>
<evidence type="ECO:0000256" key="3">
    <source>
        <dbReference type="ARBA" id="ARBA00022729"/>
    </source>
</evidence>
<evidence type="ECO:0000256" key="1">
    <source>
        <dbReference type="ARBA" id="ARBA00003143"/>
    </source>
</evidence>
<reference evidence="11" key="3">
    <citation type="submission" date="2018-08" db="UniProtKB">
        <authorList>
            <consortium name="EnsemblPlants"/>
        </authorList>
    </citation>
    <scope>IDENTIFICATION</scope>
    <source>
        <strain evidence="11">cv. Bd21</strain>
    </source>
</reference>
<dbReference type="InterPro" id="IPR014044">
    <property type="entry name" value="CAP_dom"/>
</dbReference>
<dbReference type="Pfam" id="PF00188">
    <property type="entry name" value="CAP"/>
    <property type="match status" value="1"/>
</dbReference>
<keyword evidence="3 8" id="KW-0732">Signal</keyword>
<feature type="chain" id="PRO_5014094290" description="SCP domain-containing protein" evidence="8">
    <location>
        <begin position="27"/>
        <end position="164"/>
    </location>
</feature>
<keyword evidence="7" id="KW-0873">Pyrrolidone carboxylic acid</keyword>
<accession>I1H3S6</accession>
<dbReference type="Gramene" id="KQK20924">
    <property type="protein sequence ID" value="KQK20924"/>
    <property type="gene ID" value="BRADI_1g57590v3"/>
</dbReference>
<keyword evidence="5" id="KW-1015">Disulfide bond</keyword>
<dbReference type="OMA" id="KKDYFYN"/>
<protein>
    <recommendedName>
        <fullName evidence="9">SCP domain-containing protein</fullName>
    </recommendedName>
</protein>
<keyword evidence="6" id="KW-0568">Pathogenesis-related protein</keyword>
<dbReference type="SUPFAM" id="SSF55797">
    <property type="entry name" value="PR-1-like"/>
    <property type="match status" value="1"/>
</dbReference>
<reference evidence="10" key="2">
    <citation type="submission" date="2017-06" db="EMBL/GenBank/DDBJ databases">
        <title>WGS assembly of Brachypodium distachyon.</title>
        <authorList>
            <consortium name="The International Brachypodium Initiative"/>
            <person name="Lucas S."/>
            <person name="Harmon-Smith M."/>
            <person name="Lail K."/>
            <person name="Tice H."/>
            <person name="Grimwood J."/>
            <person name="Bruce D."/>
            <person name="Barry K."/>
            <person name="Shu S."/>
            <person name="Lindquist E."/>
            <person name="Wang M."/>
            <person name="Pitluck S."/>
            <person name="Vogel J.P."/>
            <person name="Garvin D.F."/>
            <person name="Mockler T.C."/>
            <person name="Schmutz J."/>
            <person name="Rokhsar D."/>
            <person name="Bevan M.W."/>
        </authorList>
    </citation>
    <scope>NUCLEOTIDE SEQUENCE</scope>
    <source>
        <strain evidence="10">Bd21</strain>
    </source>
</reference>
<dbReference type="CDD" id="cd05381">
    <property type="entry name" value="CAP_PR-1"/>
    <property type="match status" value="1"/>
</dbReference>
<evidence type="ECO:0000256" key="8">
    <source>
        <dbReference type="SAM" id="SignalP"/>
    </source>
</evidence>
<evidence type="ECO:0000256" key="2">
    <source>
        <dbReference type="ARBA" id="ARBA00009923"/>
    </source>
</evidence>
<dbReference type="Gene3D" id="3.40.33.10">
    <property type="entry name" value="CAP"/>
    <property type="match status" value="1"/>
</dbReference>
<sequence>MSYPASAAKLALFLTLATAMATMSSAQNAPSDYVRLHNAARAAVGVGAVSWDNTVAAYAQSYADKRKGDCALRHSGGRYGENIFWGSAGAEAASAVGSWTDEKKNYHHDGNRCDSGKVCGHYTQVVWRKSTAIGCARVVCDAGRGVFVVCSYNPPGNFNGESPY</sequence>
<name>I1H3S6_BRADI</name>
<dbReference type="HOGENOM" id="CLU_035730_8_1_1"/>
<dbReference type="InterPro" id="IPR001283">
    <property type="entry name" value="CRISP-related"/>
</dbReference>
<evidence type="ECO:0000256" key="4">
    <source>
        <dbReference type="ARBA" id="ARBA00022821"/>
    </source>
</evidence>
<dbReference type="OrthoDB" id="337038at2759"/>
<dbReference type="GO" id="GO:0006952">
    <property type="term" value="P:defense response"/>
    <property type="evidence" value="ECO:0007669"/>
    <property type="project" value="UniProtKB-KW"/>
</dbReference>
<dbReference type="KEGG" id="bdi:100846878"/>
<keyword evidence="12" id="KW-1185">Reference proteome</keyword>
<dbReference type="EMBL" id="CM000880">
    <property type="protein sequence ID" value="KQK20924.1"/>
    <property type="molecule type" value="Genomic_DNA"/>
</dbReference>
<organism evidence="11">
    <name type="scientific">Brachypodium distachyon</name>
    <name type="common">Purple false brome</name>
    <name type="synonym">Trachynia distachya</name>
    <dbReference type="NCBI Taxonomy" id="15368"/>
    <lineage>
        <taxon>Eukaryota</taxon>
        <taxon>Viridiplantae</taxon>
        <taxon>Streptophyta</taxon>
        <taxon>Embryophyta</taxon>
        <taxon>Tracheophyta</taxon>
        <taxon>Spermatophyta</taxon>
        <taxon>Magnoliopsida</taxon>
        <taxon>Liliopsida</taxon>
        <taxon>Poales</taxon>
        <taxon>Poaceae</taxon>
        <taxon>BOP clade</taxon>
        <taxon>Pooideae</taxon>
        <taxon>Stipodae</taxon>
        <taxon>Brachypodieae</taxon>
        <taxon>Brachypodium</taxon>
    </lineage>
</organism>